<keyword evidence="2" id="KW-0472">Membrane</keyword>
<keyword evidence="2" id="KW-1133">Transmembrane helix</keyword>
<dbReference type="EMBL" id="OX365913">
    <property type="protein sequence ID" value="CAI4056273.1"/>
    <property type="molecule type" value="Genomic_DNA"/>
</dbReference>
<evidence type="ECO:0000313" key="4">
    <source>
        <dbReference type="Proteomes" id="UP001162090"/>
    </source>
</evidence>
<reference evidence="3" key="1">
    <citation type="submission" date="2022-10" db="EMBL/GenBank/DDBJ databases">
        <authorList>
            <person name="Byrne P K."/>
        </authorList>
    </citation>
    <scope>NUCLEOTIDE SEQUENCE</scope>
    <source>
        <strain evidence="3">CBS7001</strain>
    </source>
</reference>
<keyword evidence="2" id="KW-0812">Transmembrane</keyword>
<accession>A0AA35JEA3</accession>
<proteinExistence type="predicted"/>
<evidence type="ECO:0000313" key="3">
    <source>
        <dbReference type="EMBL" id="CAI4056273.1"/>
    </source>
</evidence>
<feature type="transmembrane region" description="Helical" evidence="2">
    <location>
        <begin position="12"/>
        <end position="30"/>
    </location>
</feature>
<feature type="region of interest" description="Disordered" evidence="1">
    <location>
        <begin position="62"/>
        <end position="97"/>
    </location>
</feature>
<evidence type="ECO:0000256" key="2">
    <source>
        <dbReference type="SAM" id="Phobius"/>
    </source>
</evidence>
<gene>
    <name evidence="3" type="primary">SUVZ_02G4965</name>
    <name evidence="3" type="ORF">SUVZ__02G4965</name>
</gene>
<dbReference type="Proteomes" id="UP001162090">
    <property type="component" value="Chromosome 2"/>
</dbReference>
<protein>
    <submittedName>
        <fullName evidence="3">SUVZ_02G4965 protein</fullName>
    </submittedName>
</protein>
<dbReference type="AlphaFoldDB" id="A0AA35JEA3"/>
<evidence type="ECO:0000256" key="1">
    <source>
        <dbReference type="SAM" id="MobiDB-lite"/>
    </source>
</evidence>
<feature type="compositionally biased region" description="Basic and acidic residues" evidence="1">
    <location>
        <begin position="76"/>
        <end position="89"/>
    </location>
</feature>
<sequence length="114" mass="12760">MSNPFQNIGKNLLYISAAGIASIYIVKTIVKTRRDAKFIPQARGKGEKVQERDYYDNLAQVKPGFPLPRQANNSADDSKDNGLVRKSKYEGSGLSAATRKRGDKLGFLDRRRNE</sequence>
<name>A0AA35JEA3_SACUV</name>
<organism evidence="3 4">
    <name type="scientific">Saccharomyces uvarum</name>
    <name type="common">Yeast</name>
    <name type="synonym">Saccharomyces bayanus var. uvarum</name>
    <dbReference type="NCBI Taxonomy" id="230603"/>
    <lineage>
        <taxon>Eukaryota</taxon>
        <taxon>Fungi</taxon>
        <taxon>Dikarya</taxon>
        <taxon>Ascomycota</taxon>
        <taxon>Saccharomycotina</taxon>
        <taxon>Saccharomycetes</taxon>
        <taxon>Saccharomycetales</taxon>
        <taxon>Saccharomycetaceae</taxon>
        <taxon>Saccharomyces</taxon>
    </lineage>
</organism>